<proteinExistence type="predicted"/>
<dbReference type="EMBL" id="VSRR010114816">
    <property type="protein sequence ID" value="MPC98608.1"/>
    <property type="molecule type" value="Genomic_DNA"/>
</dbReference>
<evidence type="ECO:0000313" key="2">
    <source>
        <dbReference type="Proteomes" id="UP000324222"/>
    </source>
</evidence>
<dbReference type="Gene3D" id="1.10.10.1740">
    <property type="entry name" value="Transmembrane protein 14-like"/>
    <property type="match status" value="1"/>
</dbReference>
<protein>
    <submittedName>
        <fullName evidence="1">Uncharacterized protein</fullName>
    </submittedName>
</protein>
<name>A0A5B7K087_PORTR</name>
<gene>
    <name evidence="1" type="ORF">E2C01_093982</name>
</gene>
<comment type="caution">
    <text evidence="1">The sequence shown here is derived from an EMBL/GenBank/DDBJ whole genome shotgun (WGS) entry which is preliminary data.</text>
</comment>
<keyword evidence="2" id="KW-1185">Reference proteome</keyword>
<dbReference type="InterPro" id="IPR044890">
    <property type="entry name" value="TMEM14_sf"/>
</dbReference>
<accession>A0A5B7K087</accession>
<dbReference type="Proteomes" id="UP000324222">
    <property type="component" value="Unassembled WGS sequence"/>
</dbReference>
<evidence type="ECO:0000313" key="1">
    <source>
        <dbReference type="EMBL" id="MPC98608.1"/>
    </source>
</evidence>
<reference evidence="1 2" key="1">
    <citation type="submission" date="2019-05" db="EMBL/GenBank/DDBJ databases">
        <title>Another draft genome of Portunus trituberculatus and its Hox gene families provides insights of decapod evolution.</title>
        <authorList>
            <person name="Jeong J.-H."/>
            <person name="Song I."/>
            <person name="Kim S."/>
            <person name="Choi T."/>
            <person name="Kim D."/>
            <person name="Ryu S."/>
            <person name="Kim W."/>
        </authorList>
    </citation>
    <scope>NUCLEOTIDE SEQUENCE [LARGE SCALE GENOMIC DNA]</scope>
    <source>
        <tissue evidence="1">Muscle</tissue>
    </source>
</reference>
<sequence>MGVDYISYGYAAAVTMGGIVGYVKAASPSGDTNCHEVYSKVRVPNWWVATPWGGRVALPEVL</sequence>
<organism evidence="1 2">
    <name type="scientific">Portunus trituberculatus</name>
    <name type="common">Swimming crab</name>
    <name type="synonym">Neptunus trituberculatus</name>
    <dbReference type="NCBI Taxonomy" id="210409"/>
    <lineage>
        <taxon>Eukaryota</taxon>
        <taxon>Metazoa</taxon>
        <taxon>Ecdysozoa</taxon>
        <taxon>Arthropoda</taxon>
        <taxon>Crustacea</taxon>
        <taxon>Multicrustacea</taxon>
        <taxon>Malacostraca</taxon>
        <taxon>Eumalacostraca</taxon>
        <taxon>Eucarida</taxon>
        <taxon>Decapoda</taxon>
        <taxon>Pleocyemata</taxon>
        <taxon>Brachyura</taxon>
        <taxon>Eubrachyura</taxon>
        <taxon>Portunoidea</taxon>
        <taxon>Portunidae</taxon>
        <taxon>Portuninae</taxon>
        <taxon>Portunus</taxon>
    </lineage>
</organism>
<dbReference type="AlphaFoldDB" id="A0A5B7K087"/>